<dbReference type="KEGG" id="ecp:ECP_0383"/>
<evidence type="ECO:0000313" key="1">
    <source>
        <dbReference type="EMBL" id="ABG68417.1"/>
    </source>
</evidence>
<dbReference type="Proteomes" id="UP000009182">
    <property type="component" value="Chromosome"/>
</dbReference>
<protein>
    <submittedName>
        <fullName evidence="1">Uncharacterized protein</fullName>
    </submittedName>
</protein>
<dbReference type="EMBL" id="CP000247">
    <property type="protein sequence ID" value="ABG68417.1"/>
    <property type="molecule type" value="Genomic_DNA"/>
</dbReference>
<reference evidence="1 2" key="1">
    <citation type="journal article" date="2006" name="Mol. Microbiol.">
        <title>Role of pathogenicity island-associated integrases in the genome plasticity of uropathogenic Escherichia coli strain 536.</title>
        <authorList>
            <person name="Hochhut B."/>
            <person name="Wilde C."/>
            <person name="Balling G."/>
            <person name="Middendorf B."/>
            <person name="Dobrindt U."/>
            <person name="Brzuszkiewicz E."/>
            <person name="Gottschalk G."/>
            <person name="Carniel E."/>
            <person name="Hacker J."/>
        </authorList>
    </citation>
    <scope>NUCLEOTIDE SEQUENCE [LARGE SCALE GENOMIC DNA]</scope>
    <source>
        <strain evidence="2">536 / UPEC</strain>
    </source>
</reference>
<organism evidence="1 2">
    <name type="scientific">Escherichia coli O6:K15:H31 (strain 536 / UPEC)</name>
    <dbReference type="NCBI Taxonomy" id="362663"/>
    <lineage>
        <taxon>Bacteria</taxon>
        <taxon>Pseudomonadati</taxon>
        <taxon>Pseudomonadota</taxon>
        <taxon>Gammaproteobacteria</taxon>
        <taxon>Enterobacterales</taxon>
        <taxon>Enterobacteriaceae</taxon>
        <taxon>Escherichia</taxon>
    </lineage>
</organism>
<proteinExistence type="predicted"/>
<name>A0A454A1K9_ECOL5</name>
<sequence>MNESHHNQTAISFRKGYALGCIHQPVDFILCEIFSRHTPPCTVVKKREAHPDKYACNQNVIDVISLSH</sequence>
<accession>A0A454A1K9</accession>
<evidence type="ECO:0000313" key="2">
    <source>
        <dbReference type="Proteomes" id="UP000009182"/>
    </source>
</evidence>
<dbReference type="AlphaFoldDB" id="A0A454A1K9"/>
<gene>
    <name evidence="1" type="ordered locus">ECP_0383</name>
</gene>